<evidence type="ECO:0000313" key="5">
    <source>
        <dbReference type="WBParaSite" id="TCLT_0000057501-mRNA-1"/>
    </source>
</evidence>
<feature type="compositionally biased region" description="Polar residues" evidence="1">
    <location>
        <begin position="26"/>
        <end position="35"/>
    </location>
</feature>
<dbReference type="EMBL" id="UYYF01000045">
    <property type="protein sequence ID" value="VDM95597.1"/>
    <property type="molecule type" value="Genomic_DNA"/>
</dbReference>
<accession>A0A0N5CKH8</accession>
<protein>
    <submittedName>
        <fullName evidence="5">Transmembrane protein</fullName>
    </submittedName>
</protein>
<feature type="region of interest" description="Disordered" evidence="1">
    <location>
        <begin position="26"/>
        <end position="48"/>
    </location>
</feature>
<organism evidence="5">
    <name type="scientific">Thelazia callipaeda</name>
    <name type="common">Oriental eyeworm</name>
    <name type="synonym">Parasitic nematode</name>
    <dbReference type="NCBI Taxonomy" id="103827"/>
    <lineage>
        <taxon>Eukaryota</taxon>
        <taxon>Metazoa</taxon>
        <taxon>Ecdysozoa</taxon>
        <taxon>Nematoda</taxon>
        <taxon>Chromadorea</taxon>
        <taxon>Rhabditida</taxon>
        <taxon>Spirurina</taxon>
        <taxon>Spiruromorpha</taxon>
        <taxon>Thelazioidea</taxon>
        <taxon>Thelaziidae</taxon>
        <taxon>Thelazia</taxon>
    </lineage>
</organism>
<dbReference type="WBParaSite" id="TCLT_0000057501-mRNA-1">
    <property type="protein sequence ID" value="TCLT_0000057501-mRNA-1"/>
    <property type="gene ID" value="TCLT_0000057501"/>
</dbReference>
<keyword evidence="2" id="KW-1133">Transmembrane helix</keyword>
<proteinExistence type="predicted"/>
<evidence type="ECO:0000256" key="2">
    <source>
        <dbReference type="SAM" id="Phobius"/>
    </source>
</evidence>
<keyword evidence="4" id="KW-1185">Reference proteome</keyword>
<name>A0A0N5CKH8_THECL</name>
<dbReference type="OrthoDB" id="5830821at2759"/>
<feature type="transmembrane region" description="Helical" evidence="2">
    <location>
        <begin position="248"/>
        <end position="271"/>
    </location>
</feature>
<sequence length="289" mass="31099">MSSRSMHNRLEVLRNGQDVSFRSLHSSGVTHQQIPNLDGDNESHKSDSWVDLANPSSQTSLMSINAGDNGSVVLVDSDEVDVTSDNTMAGDGGNGTPVSHLSPISSCGALIDLTVDGGLYQSGDAMTAHSYGYSGSSRNAVAIIGMSTFALRTKRTAEWLESYNSRPEKNNLHLSSPVSTPPNSLVLGLDVGELSQSSFCDDDEVFSFPEAAYFCKCQKLMSVKQRFNGKKKWIFSGLRGLTGNGCRALVLCLVTNLVTLAIGFAVGLTIGRKLSILSHFKHRCIFDLN</sequence>
<dbReference type="Proteomes" id="UP000276776">
    <property type="component" value="Unassembled WGS sequence"/>
</dbReference>
<evidence type="ECO:0000313" key="3">
    <source>
        <dbReference type="EMBL" id="VDM95597.1"/>
    </source>
</evidence>
<keyword evidence="2" id="KW-0812">Transmembrane</keyword>
<evidence type="ECO:0000256" key="1">
    <source>
        <dbReference type="SAM" id="MobiDB-lite"/>
    </source>
</evidence>
<dbReference type="OMA" id="TMAVHYY"/>
<evidence type="ECO:0000313" key="4">
    <source>
        <dbReference type="Proteomes" id="UP000276776"/>
    </source>
</evidence>
<reference evidence="5" key="1">
    <citation type="submission" date="2017-02" db="UniProtKB">
        <authorList>
            <consortium name="WormBaseParasite"/>
        </authorList>
    </citation>
    <scope>IDENTIFICATION</scope>
</reference>
<gene>
    <name evidence="3" type="ORF">TCLT_LOCUS576</name>
</gene>
<reference evidence="3 4" key="2">
    <citation type="submission" date="2018-11" db="EMBL/GenBank/DDBJ databases">
        <authorList>
            <consortium name="Pathogen Informatics"/>
        </authorList>
    </citation>
    <scope>NUCLEOTIDE SEQUENCE [LARGE SCALE GENOMIC DNA]</scope>
</reference>
<keyword evidence="2" id="KW-0472">Membrane</keyword>
<dbReference type="AlphaFoldDB" id="A0A0N5CKH8"/>